<accession>A0A6P4IBJ2</accession>
<dbReference type="SMART" id="SM00360">
    <property type="entry name" value="RRM"/>
    <property type="match status" value="1"/>
</dbReference>
<feature type="compositionally biased region" description="Low complexity" evidence="2">
    <location>
        <begin position="17"/>
        <end position="27"/>
    </location>
</feature>
<dbReference type="InterPro" id="IPR012677">
    <property type="entry name" value="Nucleotide-bd_a/b_plait_sf"/>
</dbReference>
<organism evidence="4 5">
    <name type="scientific">Drosophila kikkawai</name>
    <name type="common">Fruit fly</name>
    <dbReference type="NCBI Taxonomy" id="30033"/>
    <lineage>
        <taxon>Eukaryota</taxon>
        <taxon>Metazoa</taxon>
        <taxon>Ecdysozoa</taxon>
        <taxon>Arthropoda</taxon>
        <taxon>Hexapoda</taxon>
        <taxon>Insecta</taxon>
        <taxon>Pterygota</taxon>
        <taxon>Neoptera</taxon>
        <taxon>Endopterygota</taxon>
        <taxon>Diptera</taxon>
        <taxon>Brachycera</taxon>
        <taxon>Muscomorpha</taxon>
        <taxon>Ephydroidea</taxon>
        <taxon>Drosophilidae</taxon>
        <taxon>Drosophila</taxon>
        <taxon>Sophophora</taxon>
    </lineage>
</organism>
<dbReference type="RefSeq" id="XP_017021154.1">
    <property type="nucleotide sequence ID" value="XM_017165665.3"/>
</dbReference>
<dbReference type="InterPro" id="IPR000504">
    <property type="entry name" value="RRM_dom"/>
</dbReference>
<dbReference type="SUPFAM" id="SSF54928">
    <property type="entry name" value="RNA-binding domain, RBD"/>
    <property type="match status" value="1"/>
</dbReference>
<dbReference type="AlphaFoldDB" id="A0A6P4IBJ2"/>
<feature type="region of interest" description="Disordered" evidence="2">
    <location>
        <begin position="230"/>
        <end position="250"/>
    </location>
</feature>
<feature type="region of interest" description="Disordered" evidence="2">
    <location>
        <begin position="1"/>
        <end position="31"/>
    </location>
</feature>
<feature type="compositionally biased region" description="Basic and acidic residues" evidence="2">
    <location>
        <begin position="285"/>
        <end position="294"/>
    </location>
</feature>
<sequence length="323" mass="35258">MSKSARGSRPKLPFPSSPSASSISGGKPNQGLEAMLHVTQVHTSCADEGDFYYYPGGGEKSQSELSMEVKTPDLEAEVPLKPPFVALVSNLPMECYERELSQVFSNFSIRTLTVPRKGKRPKAFAYLEMNSREELIRLLQLEKLKCRGRLLSIKLCPDPEKIPSGGMKPGERGGGGGVYGGLYGELGFERVGGVAGVYGGASAGAGDAPFTPLSISDYDSTSAHYAASVSDLNAEEPPSSPVESPRAMGSESSIYNMEIPIRRKPSTIDELERRMDIRLQKLAEFENAQSEREQSSQMDDDQEDIYSVSWTDILNEARKSEQL</sequence>
<dbReference type="Pfam" id="PF00076">
    <property type="entry name" value="RRM_1"/>
    <property type="match status" value="1"/>
</dbReference>
<keyword evidence="1" id="KW-0694">RNA-binding</keyword>
<feature type="compositionally biased region" description="Low complexity" evidence="2">
    <location>
        <begin position="235"/>
        <end position="245"/>
    </location>
</feature>
<dbReference type="OrthoDB" id="1748655at2759"/>
<feature type="region of interest" description="Disordered" evidence="2">
    <location>
        <begin position="285"/>
        <end position="307"/>
    </location>
</feature>
<dbReference type="GeneID" id="108073881"/>
<feature type="domain" description="RRM" evidence="3">
    <location>
        <begin position="85"/>
        <end position="154"/>
    </location>
</feature>
<protein>
    <recommendedName>
        <fullName evidence="3">RRM domain-containing protein</fullName>
    </recommendedName>
</protein>
<evidence type="ECO:0000259" key="3">
    <source>
        <dbReference type="SMART" id="SM00360"/>
    </source>
</evidence>
<name>A0A6P4IBJ2_DROKI</name>
<dbReference type="Gene3D" id="3.30.70.330">
    <property type="match status" value="1"/>
</dbReference>
<evidence type="ECO:0000313" key="4">
    <source>
        <dbReference type="Proteomes" id="UP001652661"/>
    </source>
</evidence>
<keyword evidence="4" id="KW-1185">Reference proteome</keyword>
<evidence type="ECO:0000256" key="1">
    <source>
        <dbReference type="ARBA" id="ARBA00022884"/>
    </source>
</evidence>
<evidence type="ECO:0000313" key="5">
    <source>
        <dbReference type="RefSeq" id="XP_017021154.1"/>
    </source>
</evidence>
<dbReference type="GO" id="GO:0003723">
    <property type="term" value="F:RNA binding"/>
    <property type="evidence" value="ECO:0007669"/>
    <property type="project" value="UniProtKB-KW"/>
</dbReference>
<evidence type="ECO:0000256" key="2">
    <source>
        <dbReference type="SAM" id="MobiDB-lite"/>
    </source>
</evidence>
<dbReference type="Proteomes" id="UP001652661">
    <property type="component" value="Chromosome 3L"/>
</dbReference>
<proteinExistence type="predicted"/>
<gene>
    <name evidence="5" type="primary">LOC108073881</name>
</gene>
<dbReference type="InterPro" id="IPR035979">
    <property type="entry name" value="RBD_domain_sf"/>
</dbReference>
<reference evidence="5" key="1">
    <citation type="submission" date="2025-08" db="UniProtKB">
        <authorList>
            <consortium name="RefSeq"/>
        </authorList>
    </citation>
    <scope>IDENTIFICATION</scope>
    <source>
        <strain evidence="5">14028-0561.14</strain>
        <tissue evidence="5">Whole fly</tissue>
    </source>
</reference>